<dbReference type="Pfam" id="PF00109">
    <property type="entry name" value="ketoacyl-synt"/>
    <property type="match status" value="1"/>
</dbReference>
<organism evidence="3 4">
    <name type="scientific">Patiriisocius marinus</name>
    <dbReference type="NCBI Taxonomy" id="1397112"/>
    <lineage>
        <taxon>Bacteria</taxon>
        <taxon>Pseudomonadati</taxon>
        <taxon>Bacteroidota</taxon>
        <taxon>Flavobacteriia</taxon>
        <taxon>Flavobacteriales</taxon>
        <taxon>Flavobacteriaceae</taxon>
        <taxon>Patiriisocius</taxon>
    </lineage>
</organism>
<feature type="domain" description="Beta-ketoacyl synthase-like N-terminal" evidence="2">
    <location>
        <begin position="41"/>
        <end position="219"/>
    </location>
</feature>
<dbReference type="InterPro" id="IPR000794">
    <property type="entry name" value="Beta-ketoacyl_synthase"/>
</dbReference>
<gene>
    <name evidence="3" type="ORF">ULMA_04310</name>
</gene>
<keyword evidence="1" id="KW-0808">Transferase</keyword>
<evidence type="ECO:0000313" key="4">
    <source>
        <dbReference type="Proteomes" id="UP000326509"/>
    </source>
</evidence>
<dbReference type="InterPro" id="IPR016039">
    <property type="entry name" value="Thiolase-like"/>
</dbReference>
<protein>
    <submittedName>
        <fullName evidence="3">3-oxoacyl-ACP synthase</fullName>
    </submittedName>
</protein>
<evidence type="ECO:0000313" key="3">
    <source>
        <dbReference type="EMBL" id="GER58323.1"/>
    </source>
</evidence>
<comment type="caution">
    <text evidence="3">The sequence shown here is derived from an EMBL/GenBank/DDBJ whole genome shotgun (WGS) entry which is preliminary data.</text>
</comment>
<dbReference type="GO" id="GO:0004315">
    <property type="term" value="F:3-oxoacyl-[acyl-carrier-protein] synthase activity"/>
    <property type="evidence" value="ECO:0007669"/>
    <property type="project" value="TreeGrafter"/>
</dbReference>
<sequence length="355" mass="39022">MKKVFINSIGAITSQKTFDNSEFLNEIVNYSTTNISVVNPNYKAYLDAGSARRMAKGIKMGVVASKVALEEAGLESVDAVITGSGMGCVIESERFVAKIIDNNEEFLTPTSFIQSTHNTVGGQIALGIQCKGYNFTYVHSSSSFETALLDAQLQLELDEATNILVGGVDELGPHMIKVHGLIDHIKQEQTIDNLNILSSKTVGAVFSEGASFIVLSNAKQESTYAELIDVAIYNTLGLTRVETKLYEFLKQNNYTVNDIDAVVLGNNGDVNFDEYFNKLSEGVFANTQQVVYKHLIGEYKTASAFGVWLGAKMLKTQQMPDCIKLNDKAPSALNTILIYNQYRGDNHTFVMLRKC</sequence>
<proteinExistence type="predicted"/>
<dbReference type="RefSeq" id="WP_151672407.1">
    <property type="nucleotide sequence ID" value="NZ_BKCG01000001.1"/>
</dbReference>
<dbReference type="Gene3D" id="3.40.47.10">
    <property type="match status" value="1"/>
</dbReference>
<dbReference type="GO" id="GO:0005829">
    <property type="term" value="C:cytosol"/>
    <property type="evidence" value="ECO:0007669"/>
    <property type="project" value="TreeGrafter"/>
</dbReference>
<evidence type="ECO:0000256" key="1">
    <source>
        <dbReference type="ARBA" id="ARBA00022679"/>
    </source>
</evidence>
<dbReference type="PANTHER" id="PTHR11712:SF336">
    <property type="entry name" value="3-OXOACYL-[ACYL-CARRIER-PROTEIN] SYNTHASE, MITOCHONDRIAL"/>
    <property type="match status" value="1"/>
</dbReference>
<dbReference type="SUPFAM" id="SSF53901">
    <property type="entry name" value="Thiolase-like"/>
    <property type="match status" value="1"/>
</dbReference>
<dbReference type="AlphaFoldDB" id="A0A5J4IY21"/>
<dbReference type="InterPro" id="IPR014030">
    <property type="entry name" value="Ketoacyl_synth_N"/>
</dbReference>
<dbReference type="EMBL" id="BKCG01000001">
    <property type="protein sequence ID" value="GER58323.1"/>
    <property type="molecule type" value="Genomic_DNA"/>
</dbReference>
<dbReference type="PANTHER" id="PTHR11712">
    <property type="entry name" value="POLYKETIDE SYNTHASE-RELATED"/>
    <property type="match status" value="1"/>
</dbReference>
<keyword evidence="4" id="KW-1185">Reference proteome</keyword>
<dbReference type="GO" id="GO:0006633">
    <property type="term" value="P:fatty acid biosynthetic process"/>
    <property type="evidence" value="ECO:0007669"/>
    <property type="project" value="TreeGrafter"/>
</dbReference>
<accession>A0A5J4IY21</accession>
<reference evidence="3 4" key="1">
    <citation type="submission" date="2019-08" db="EMBL/GenBank/DDBJ databases">
        <title>Draft genome sequence of Ulvibacter marinus type strain NBRC 109484.</title>
        <authorList>
            <person name="Kawano K."/>
            <person name="Ushijima N."/>
            <person name="Kihara M."/>
            <person name="Itoh H."/>
        </authorList>
    </citation>
    <scope>NUCLEOTIDE SEQUENCE [LARGE SCALE GENOMIC DNA]</scope>
    <source>
        <strain evidence="3 4">NBRC 109484</strain>
    </source>
</reference>
<evidence type="ECO:0000259" key="2">
    <source>
        <dbReference type="Pfam" id="PF00109"/>
    </source>
</evidence>
<dbReference type="OrthoDB" id="1404523at2"/>
<dbReference type="Proteomes" id="UP000326509">
    <property type="component" value="Unassembled WGS sequence"/>
</dbReference>
<name>A0A5J4IY21_9FLAO</name>